<sequence length="201" mass="22837">MIKQLALITTCVMVSAYAYAQAYEGKVKYGKEEEPAIVMTYDYPQKIVESALIAKLTDKQLNGTLNKLGFYEYPDVVLPDISKSKLDYYFKLEETGNSNAKKTTLYMIMHGSGDIEGIGQLATRAKTFLENMSADVKRSNTIAAIKKQELLLVEEEEKLFELRKQQQELEEKLAAHKAKVEAQQKIVNSQKMLVEDLKKQQ</sequence>
<protein>
    <recommendedName>
        <fullName evidence="5">DUF4252 domain-containing protein</fullName>
    </recommendedName>
</protein>
<feature type="signal peptide" evidence="2">
    <location>
        <begin position="1"/>
        <end position="20"/>
    </location>
</feature>
<reference evidence="3 4" key="1">
    <citation type="submission" date="2024-01" db="EMBL/GenBank/DDBJ databases">
        <title>Niabella digestum sp. nov., isolated from waste digestion system.</title>
        <authorList>
            <person name="Zhang L."/>
        </authorList>
    </citation>
    <scope>NUCLEOTIDE SEQUENCE [LARGE SCALE GENOMIC DNA]</scope>
    <source>
        <strain evidence="3 4">A18</strain>
    </source>
</reference>
<accession>A0ABU7RJJ3</accession>
<keyword evidence="2" id="KW-0732">Signal</keyword>
<gene>
    <name evidence="3" type="ORF">V2H41_12935</name>
</gene>
<feature type="coiled-coil region" evidence="1">
    <location>
        <begin position="145"/>
        <end position="186"/>
    </location>
</feature>
<dbReference type="RefSeq" id="WP_330975585.1">
    <property type="nucleotide sequence ID" value="NZ_JAZGLY010000009.1"/>
</dbReference>
<proteinExistence type="predicted"/>
<dbReference type="Proteomes" id="UP001357452">
    <property type="component" value="Unassembled WGS sequence"/>
</dbReference>
<comment type="caution">
    <text evidence="3">The sequence shown here is derived from an EMBL/GenBank/DDBJ whole genome shotgun (WGS) entry which is preliminary data.</text>
</comment>
<evidence type="ECO:0000256" key="2">
    <source>
        <dbReference type="SAM" id="SignalP"/>
    </source>
</evidence>
<organism evidence="3 4">
    <name type="scientific">Niabella digestorum</name>
    <dbReference type="NCBI Taxonomy" id="3117701"/>
    <lineage>
        <taxon>Bacteria</taxon>
        <taxon>Pseudomonadati</taxon>
        <taxon>Bacteroidota</taxon>
        <taxon>Chitinophagia</taxon>
        <taxon>Chitinophagales</taxon>
        <taxon>Chitinophagaceae</taxon>
        <taxon>Niabella</taxon>
    </lineage>
</organism>
<keyword evidence="1" id="KW-0175">Coiled coil</keyword>
<name>A0ABU7RJJ3_9BACT</name>
<evidence type="ECO:0000313" key="3">
    <source>
        <dbReference type="EMBL" id="MEE6188179.1"/>
    </source>
</evidence>
<evidence type="ECO:0000313" key="4">
    <source>
        <dbReference type="Proteomes" id="UP001357452"/>
    </source>
</evidence>
<keyword evidence="4" id="KW-1185">Reference proteome</keyword>
<feature type="chain" id="PRO_5046906210" description="DUF4252 domain-containing protein" evidence="2">
    <location>
        <begin position="21"/>
        <end position="201"/>
    </location>
</feature>
<evidence type="ECO:0000256" key="1">
    <source>
        <dbReference type="SAM" id="Coils"/>
    </source>
</evidence>
<dbReference type="EMBL" id="JAZGLY010000009">
    <property type="protein sequence ID" value="MEE6188179.1"/>
    <property type="molecule type" value="Genomic_DNA"/>
</dbReference>
<evidence type="ECO:0008006" key="5">
    <source>
        <dbReference type="Google" id="ProtNLM"/>
    </source>
</evidence>